<keyword evidence="4" id="KW-1185">Reference proteome</keyword>
<comment type="caution">
    <text evidence="3">The sequence shown here is derived from an EMBL/GenBank/DDBJ whole genome shotgun (WGS) entry which is preliminary data.</text>
</comment>
<evidence type="ECO:0000313" key="4">
    <source>
        <dbReference type="Proteomes" id="UP000295706"/>
    </source>
</evidence>
<dbReference type="InterPro" id="IPR039447">
    <property type="entry name" value="UreH-like_TM_dom"/>
</dbReference>
<name>A0A4R4K1R3_9BACT</name>
<feature type="transmembrane region" description="Helical" evidence="1">
    <location>
        <begin position="70"/>
        <end position="96"/>
    </location>
</feature>
<evidence type="ECO:0000259" key="2">
    <source>
        <dbReference type="Pfam" id="PF13386"/>
    </source>
</evidence>
<dbReference type="PANTHER" id="PTHR42208">
    <property type="entry name" value="HEAVY METAL TRANSPORTER-RELATED"/>
    <property type="match status" value="1"/>
</dbReference>
<feature type="transmembrane region" description="Helical" evidence="1">
    <location>
        <begin position="43"/>
        <end position="64"/>
    </location>
</feature>
<feature type="transmembrane region" description="Helical" evidence="1">
    <location>
        <begin position="6"/>
        <end position="22"/>
    </location>
</feature>
<feature type="domain" description="Urease accessory protein UreH-like transmembrane" evidence="2">
    <location>
        <begin position="1"/>
        <end position="197"/>
    </location>
</feature>
<dbReference type="Proteomes" id="UP000295706">
    <property type="component" value="Unassembled WGS sequence"/>
</dbReference>
<accession>A0A4R4K1R3</accession>
<proteinExistence type="predicted"/>
<keyword evidence="1" id="KW-1133">Transmembrane helix</keyword>
<keyword evidence="1" id="KW-0812">Transmembrane</keyword>
<organism evidence="3 4">
    <name type="scientific">Arundinibacter roseus</name>
    <dbReference type="NCBI Taxonomy" id="2070510"/>
    <lineage>
        <taxon>Bacteria</taxon>
        <taxon>Pseudomonadati</taxon>
        <taxon>Bacteroidota</taxon>
        <taxon>Cytophagia</taxon>
        <taxon>Cytophagales</taxon>
        <taxon>Spirosomataceae</taxon>
        <taxon>Arundinibacter</taxon>
    </lineage>
</organism>
<keyword evidence="1" id="KW-0472">Membrane</keyword>
<evidence type="ECO:0000256" key="1">
    <source>
        <dbReference type="SAM" id="Phobius"/>
    </source>
</evidence>
<dbReference type="OrthoDB" id="594443at2"/>
<evidence type="ECO:0000313" key="3">
    <source>
        <dbReference type="EMBL" id="TDB61198.1"/>
    </source>
</evidence>
<feature type="transmembrane region" description="Helical" evidence="1">
    <location>
        <begin position="150"/>
        <end position="171"/>
    </location>
</feature>
<feature type="transmembrane region" description="Helical" evidence="1">
    <location>
        <begin position="116"/>
        <end position="138"/>
    </location>
</feature>
<sequence>MGLMSSFHCVGMCGPIAMALPVHKGSRFMQLAALFSYNTGRAATYALLGTLIGALSGALVWVGYLRYLSIAAGIFMLLYVLWPSKLDAYLHVPAFWQRMVGQVKAQMAGMLHRRSLSGWIALGMLNGLLPCGMVYLAVVSSVAMGSAFNGALYMFTFGMGTLPAMMAVGFFKQWFTPSLRSRFRRMTPVFMAIAGIWLVVRGLAIQLPTALPSNGSTTEIPVCHSSGSSR</sequence>
<dbReference type="PANTHER" id="PTHR42208:SF1">
    <property type="entry name" value="HEAVY METAL TRANSPORTER"/>
    <property type="match status" value="1"/>
</dbReference>
<dbReference type="EMBL" id="SMJU01000015">
    <property type="protein sequence ID" value="TDB61198.1"/>
    <property type="molecule type" value="Genomic_DNA"/>
</dbReference>
<gene>
    <name evidence="3" type="ORF">EZE20_19865</name>
</gene>
<feature type="transmembrane region" description="Helical" evidence="1">
    <location>
        <begin position="183"/>
        <end position="204"/>
    </location>
</feature>
<dbReference type="Pfam" id="PF13386">
    <property type="entry name" value="DsbD_2"/>
    <property type="match status" value="1"/>
</dbReference>
<protein>
    <submittedName>
        <fullName evidence="3">Sulfite exporter TauE/SafE family protein</fullName>
    </submittedName>
</protein>
<reference evidence="3 4" key="1">
    <citation type="submission" date="2019-02" db="EMBL/GenBank/DDBJ databases">
        <title>Arundinibacter roseus gen. nov., sp. nov., a new member of the family Cytophagaceae.</title>
        <authorList>
            <person name="Szuroczki S."/>
            <person name="Khayer B."/>
            <person name="Sproer C."/>
            <person name="Toumi M."/>
            <person name="Szabo A."/>
            <person name="Felfoldi T."/>
            <person name="Schumann P."/>
            <person name="Toth E."/>
        </authorList>
    </citation>
    <scope>NUCLEOTIDE SEQUENCE [LARGE SCALE GENOMIC DNA]</scope>
    <source>
        <strain evidence="3 4">DMA-k-7a</strain>
    </source>
</reference>
<dbReference type="AlphaFoldDB" id="A0A4R4K1R3"/>